<feature type="region of interest" description="Disordered" evidence="1">
    <location>
        <begin position="87"/>
        <end position="118"/>
    </location>
</feature>
<dbReference type="OrthoDB" id="4656918at2"/>
<accession>A0QW60</accession>
<dbReference type="STRING" id="246196.MSMEG_2820"/>
<evidence type="ECO:0000256" key="1">
    <source>
        <dbReference type="SAM" id="MobiDB-lite"/>
    </source>
</evidence>
<keyword evidence="4" id="KW-1185">Reference proteome</keyword>
<sequence length="389" mass="41078">MGFQNRAGPALGDAPMTLPPPPNTPPPNGASPPPPFGGSGPYPQSLHQPWPQQPSPRRSGTWKWVLAIVALLAVVGVTAAVTVAVTGEPTGGGLPSASTPQAVPSDSEIASAEDSGGVSVITDDPTCAPQRPIVSTLAAKTNAGWDKRDPEVPASDWTPEIRAQYNEVAAAMRDAADQFVQLAKLTPHRVMREIYEQFIAYARAYAASVPNYTPGDDYSARFAVGAAEAISRICAAIDYGSAGARAPLVKVSEPPAEIAPVGDANAPVRFLSEPNAVCRDWNLALMQFQDETAEWRNTDPKIPAGEWTPEQKRLNVEVAPVMRRFATQLRSLGNSSGNPVLADFANLSAQYRSALEKALPTYVPADDYLAGVSARLNGMVNSACQAVSA</sequence>
<gene>
    <name evidence="3" type="ordered locus">MSMEG_2820</name>
</gene>
<feature type="region of interest" description="Disordered" evidence="1">
    <location>
        <begin position="1"/>
        <end position="58"/>
    </location>
</feature>
<reference evidence="3 4" key="1">
    <citation type="submission" date="2006-10" db="EMBL/GenBank/DDBJ databases">
        <authorList>
            <person name="Fleischmann R.D."/>
            <person name="Dodson R.J."/>
            <person name="Haft D.H."/>
            <person name="Merkel J.S."/>
            <person name="Nelson W.C."/>
            <person name="Fraser C.M."/>
        </authorList>
    </citation>
    <scope>NUCLEOTIDE SEQUENCE [LARGE SCALE GENOMIC DNA]</scope>
    <source>
        <strain evidence="4">ATCC 700084 / mc(2)155</strain>
    </source>
</reference>
<evidence type="ECO:0000313" key="4">
    <source>
        <dbReference type="Proteomes" id="UP000000757"/>
    </source>
</evidence>
<keyword evidence="2" id="KW-1133">Transmembrane helix</keyword>
<name>A0QW60_MYCS2</name>
<dbReference type="Proteomes" id="UP000000757">
    <property type="component" value="Chromosome"/>
</dbReference>
<dbReference type="EMBL" id="CP000480">
    <property type="protein sequence ID" value="ABK75045.1"/>
    <property type="molecule type" value="Genomic_DNA"/>
</dbReference>
<evidence type="ECO:0000313" key="3">
    <source>
        <dbReference type="EMBL" id="ABK75045.1"/>
    </source>
</evidence>
<organism evidence="3 4">
    <name type="scientific">Mycolicibacterium smegmatis (strain ATCC 700084 / mc(2)155)</name>
    <name type="common">Mycobacterium smegmatis</name>
    <dbReference type="NCBI Taxonomy" id="246196"/>
    <lineage>
        <taxon>Bacteria</taxon>
        <taxon>Bacillati</taxon>
        <taxon>Actinomycetota</taxon>
        <taxon>Actinomycetes</taxon>
        <taxon>Mycobacteriales</taxon>
        <taxon>Mycobacteriaceae</taxon>
        <taxon>Mycolicibacterium</taxon>
    </lineage>
</organism>
<keyword evidence="2" id="KW-0812">Transmembrane</keyword>
<dbReference type="KEGG" id="msm:MSMEG_2820"/>
<protein>
    <submittedName>
        <fullName evidence="3">Uncharacterized protein</fullName>
    </submittedName>
</protein>
<keyword evidence="2" id="KW-0472">Membrane</keyword>
<proteinExistence type="predicted"/>
<feature type="transmembrane region" description="Helical" evidence="2">
    <location>
        <begin position="64"/>
        <end position="85"/>
    </location>
</feature>
<dbReference type="AlphaFoldDB" id="A0QW60"/>
<evidence type="ECO:0000256" key="2">
    <source>
        <dbReference type="SAM" id="Phobius"/>
    </source>
</evidence>
<feature type="compositionally biased region" description="Pro residues" evidence="1">
    <location>
        <begin position="17"/>
        <end position="36"/>
    </location>
</feature>